<gene>
    <name evidence="2" type="ORF">CPLU01_01194</name>
</gene>
<protein>
    <submittedName>
        <fullName evidence="2">Uncharacterized protein</fullName>
    </submittedName>
</protein>
<dbReference type="EMBL" id="WIGO01000007">
    <property type="protein sequence ID" value="KAF6840508.1"/>
    <property type="molecule type" value="Genomic_DNA"/>
</dbReference>
<keyword evidence="1" id="KW-1133">Transmembrane helix</keyword>
<sequence length="79" mass="8801">MALPCAFAYRAARIFFQQARAVVNNWCILDDAALVVVVMMMVMMALDLVLPLPLVLPQLYGLAWPGLADGDLTHWDCIH</sequence>
<evidence type="ECO:0000313" key="2">
    <source>
        <dbReference type="EMBL" id="KAF6840508.1"/>
    </source>
</evidence>
<dbReference type="AlphaFoldDB" id="A0A8H6U457"/>
<comment type="caution">
    <text evidence="2">The sequence shown here is derived from an EMBL/GenBank/DDBJ whole genome shotgun (WGS) entry which is preliminary data.</text>
</comment>
<evidence type="ECO:0000313" key="3">
    <source>
        <dbReference type="Proteomes" id="UP000654918"/>
    </source>
</evidence>
<keyword evidence="1" id="KW-0472">Membrane</keyword>
<organism evidence="2 3">
    <name type="scientific">Colletotrichum plurivorum</name>
    <dbReference type="NCBI Taxonomy" id="2175906"/>
    <lineage>
        <taxon>Eukaryota</taxon>
        <taxon>Fungi</taxon>
        <taxon>Dikarya</taxon>
        <taxon>Ascomycota</taxon>
        <taxon>Pezizomycotina</taxon>
        <taxon>Sordariomycetes</taxon>
        <taxon>Hypocreomycetidae</taxon>
        <taxon>Glomerellales</taxon>
        <taxon>Glomerellaceae</taxon>
        <taxon>Colletotrichum</taxon>
        <taxon>Colletotrichum orchidearum species complex</taxon>
    </lineage>
</organism>
<keyword evidence="1" id="KW-0812">Transmembrane</keyword>
<accession>A0A8H6U457</accession>
<evidence type="ECO:0000256" key="1">
    <source>
        <dbReference type="SAM" id="Phobius"/>
    </source>
</evidence>
<feature type="transmembrane region" description="Helical" evidence="1">
    <location>
        <begin position="32"/>
        <end position="56"/>
    </location>
</feature>
<keyword evidence="3" id="KW-1185">Reference proteome</keyword>
<reference evidence="2" key="1">
    <citation type="journal article" date="2020" name="Phytopathology">
        <title>Genome Sequence Resources of Colletotrichum truncatum, C. plurivorum, C. musicola, and C. sojae: Four Species Pathogenic to Soybean (Glycine max).</title>
        <authorList>
            <person name="Rogerio F."/>
            <person name="Boufleur T.R."/>
            <person name="Ciampi-Guillardi M."/>
            <person name="Sukno S.A."/>
            <person name="Thon M.R."/>
            <person name="Massola Junior N.S."/>
            <person name="Baroncelli R."/>
        </authorList>
    </citation>
    <scope>NUCLEOTIDE SEQUENCE</scope>
    <source>
        <strain evidence="2">LFN00145</strain>
    </source>
</reference>
<dbReference type="Proteomes" id="UP000654918">
    <property type="component" value="Unassembled WGS sequence"/>
</dbReference>
<name>A0A8H6U457_9PEZI</name>
<proteinExistence type="predicted"/>